<dbReference type="AlphaFoldDB" id="A0A2Z7B5Y8"/>
<proteinExistence type="predicted"/>
<name>A0A2Z7B5Y8_9LAMI</name>
<sequence length="52" mass="5816">MSPSSLETQTPQQAPQWANETRSKNLFSITTFKALTVLITFSRSTLELAKKS</sequence>
<dbReference type="Proteomes" id="UP000250235">
    <property type="component" value="Unassembled WGS sequence"/>
</dbReference>
<dbReference type="EMBL" id="KV009407">
    <property type="protein sequence ID" value="KZV29263.1"/>
    <property type="molecule type" value="Genomic_DNA"/>
</dbReference>
<reference evidence="2 3" key="1">
    <citation type="journal article" date="2015" name="Proc. Natl. Acad. Sci. U.S.A.">
        <title>The resurrection genome of Boea hygrometrica: A blueprint for survival of dehydration.</title>
        <authorList>
            <person name="Xiao L."/>
            <person name="Yang G."/>
            <person name="Zhang L."/>
            <person name="Yang X."/>
            <person name="Zhao S."/>
            <person name="Ji Z."/>
            <person name="Zhou Q."/>
            <person name="Hu M."/>
            <person name="Wang Y."/>
            <person name="Chen M."/>
            <person name="Xu Y."/>
            <person name="Jin H."/>
            <person name="Xiao X."/>
            <person name="Hu G."/>
            <person name="Bao F."/>
            <person name="Hu Y."/>
            <person name="Wan P."/>
            <person name="Li L."/>
            <person name="Deng X."/>
            <person name="Kuang T."/>
            <person name="Xiang C."/>
            <person name="Zhu J.K."/>
            <person name="Oliver M.J."/>
            <person name="He Y."/>
        </authorList>
    </citation>
    <scope>NUCLEOTIDE SEQUENCE [LARGE SCALE GENOMIC DNA]</scope>
    <source>
        <strain evidence="3">cv. XS01</strain>
    </source>
</reference>
<keyword evidence="3" id="KW-1185">Reference proteome</keyword>
<evidence type="ECO:0000313" key="2">
    <source>
        <dbReference type="EMBL" id="KZV29263.1"/>
    </source>
</evidence>
<protein>
    <submittedName>
        <fullName evidence="2">Pentatricopeptide repeat-containing protein</fullName>
    </submittedName>
</protein>
<organism evidence="2 3">
    <name type="scientific">Dorcoceras hygrometricum</name>
    <dbReference type="NCBI Taxonomy" id="472368"/>
    <lineage>
        <taxon>Eukaryota</taxon>
        <taxon>Viridiplantae</taxon>
        <taxon>Streptophyta</taxon>
        <taxon>Embryophyta</taxon>
        <taxon>Tracheophyta</taxon>
        <taxon>Spermatophyta</taxon>
        <taxon>Magnoliopsida</taxon>
        <taxon>eudicotyledons</taxon>
        <taxon>Gunneridae</taxon>
        <taxon>Pentapetalae</taxon>
        <taxon>asterids</taxon>
        <taxon>lamiids</taxon>
        <taxon>Lamiales</taxon>
        <taxon>Gesneriaceae</taxon>
        <taxon>Didymocarpoideae</taxon>
        <taxon>Trichosporeae</taxon>
        <taxon>Loxocarpinae</taxon>
        <taxon>Dorcoceras</taxon>
    </lineage>
</organism>
<gene>
    <name evidence="2" type="ORF">F511_27344</name>
</gene>
<feature type="region of interest" description="Disordered" evidence="1">
    <location>
        <begin position="1"/>
        <end position="20"/>
    </location>
</feature>
<evidence type="ECO:0000256" key="1">
    <source>
        <dbReference type="SAM" id="MobiDB-lite"/>
    </source>
</evidence>
<accession>A0A2Z7B5Y8</accession>
<evidence type="ECO:0000313" key="3">
    <source>
        <dbReference type="Proteomes" id="UP000250235"/>
    </source>
</evidence>